<dbReference type="GO" id="GO:0016567">
    <property type="term" value="P:protein ubiquitination"/>
    <property type="evidence" value="ECO:0007669"/>
    <property type="project" value="UniProtKB-UniPathway"/>
</dbReference>
<evidence type="ECO:0000256" key="7">
    <source>
        <dbReference type="ARBA" id="ARBA00022786"/>
    </source>
</evidence>
<keyword evidence="7" id="KW-0833">Ubl conjugation pathway</keyword>
<dbReference type="Pfam" id="PF04564">
    <property type="entry name" value="U-box"/>
    <property type="match status" value="1"/>
</dbReference>
<dbReference type="Gene3D" id="3.30.40.10">
    <property type="entry name" value="Zinc/RING finger domain, C3HC4 (zinc finger)"/>
    <property type="match status" value="1"/>
</dbReference>
<dbReference type="SUPFAM" id="SSF57850">
    <property type="entry name" value="RING/U-box"/>
    <property type="match status" value="1"/>
</dbReference>
<dbReference type="PANTHER" id="PTHR23315:SF52">
    <property type="entry name" value="U-BOX DOMAIN-CONTAINING PROTEIN 10"/>
    <property type="match status" value="1"/>
</dbReference>
<evidence type="ECO:0000256" key="4">
    <source>
        <dbReference type="ARBA" id="ARBA00012483"/>
    </source>
</evidence>
<dbReference type="FunFam" id="1.25.10.10:FF:000082">
    <property type="entry name" value="RING-type E3 ubiquitin transferase"/>
    <property type="match status" value="1"/>
</dbReference>
<name>S8E5M9_9LAMI</name>
<evidence type="ECO:0000256" key="5">
    <source>
        <dbReference type="ARBA" id="ARBA00022679"/>
    </source>
</evidence>
<feature type="repeat" description="ARM" evidence="11">
    <location>
        <begin position="387"/>
        <end position="429"/>
    </location>
</feature>
<dbReference type="Gene3D" id="1.25.10.10">
    <property type="entry name" value="Leucine-rich Repeat Variant"/>
    <property type="match status" value="3"/>
</dbReference>
<dbReference type="PROSITE" id="PS51698">
    <property type="entry name" value="U_BOX"/>
    <property type="match status" value="1"/>
</dbReference>
<dbReference type="EMBL" id="AUSU01001404">
    <property type="protein sequence ID" value="EPS71103.1"/>
    <property type="molecule type" value="Genomic_DNA"/>
</dbReference>
<dbReference type="InterPro" id="IPR011989">
    <property type="entry name" value="ARM-like"/>
</dbReference>
<dbReference type="GO" id="GO:0061630">
    <property type="term" value="F:ubiquitin protein ligase activity"/>
    <property type="evidence" value="ECO:0007669"/>
    <property type="project" value="UniProtKB-EC"/>
</dbReference>
<evidence type="ECO:0000256" key="12">
    <source>
        <dbReference type="SAM" id="MobiDB-lite"/>
    </source>
</evidence>
<comment type="catalytic activity">
    <reaction evidence="1">
        <text>S-ubiquitinyl-[E2 ubiquitin-conjugating enzyme]-L-cysteine + [acceptor protein]-L-lysine = [E2 ubiquitin-conjugating enzyme]-L-cysteine + N(6)-ubiquitinyl-[acceptor protein]-L-lysine.</text>
        <dbReference type="EC" id="2.3.2.27"/>
    </reaction>
</comment>
<dbReference type="CDD" id="cd16664">
    <property type="entry name" value="RING-Ubox_PUB"/>
    <property type="match status" value="1"/>
</dbReference>
<evidence type="ECO:0000256" key="9">
    <source>
        <dbReference type="ARBA" id="ARBA00075465"/>
    </source>
</evidence>
<dbReference type="OrthoDB" id="7537227at2759"/>
<evidence type="ECO:0000256" key="8">
    <source>
        <dbReference type="ARBA" id="ARBA00074389"/>
    </source>
</evidence>
<dbReference type="Pfam" id="PF25368">
    <property type="entry name" value="PUB10_N"/>
    <property type="match status" value="1"/>
</dbReference>
<dbReference type="UniPathway" id="UPA00143"/>
<evidence type="ECO:0000313" key="14">
    <source>
        <dbReference type="EMBL" id="EPS71103.1"/>
    </source>
</evidence>
<sequence>MAGGDSTEGEECGGGSSPLSLILEIEGISAAGFSGLFKKDCVDLVRRILLLTHFLEEIRVAENGGVGSSSSYRSCFADLTLRLHDAKRLLVAANGFHSSGGESQKKIVVRFRSVASDLAKALTNFPHYDFEISEEVQEQVELVKMQLRRVVGRYGDLYSTLSNSSDHETDSSSLPPSNTTVNSSKNIGNFDHSVETKDSAEKCADDGAPEPTKESFVGCAMENPNQEMVENPAAKNADEVKRSNPVIPVDFLCPISLELMRDPVIVATGQTYERTSIQRWIDCGNKTCPKTQQKLRHLGLTPNHVLRSLISQWCAENNVDHPTALVNGKIRRSDGSFRDVTSDLVAVRALVDKLSSDSNEEVGNAVGEIRSMSKRSTDNRILFAEAGAIPVLVELLNSGDDRIRENAITCILNLSIYENNRGAIVLANAVPPIVGVLKTGTMEAKENAAATLFCLSIADENKIIIGASGAVPALIDLLKNGSSRGKKDAATALYKLCIYHGNKGRAVRAGIVAALSSMLRDSTLVDESLTIIAVLSSNHEAKAAIAREEMIPILLGLLRTDYSARNKENVASVLLSLCKRDRENRDCVRRLGGAFHLSELAKRGTDRARRKATALLELLLD</sequence>
<dbReference type="AlphaFoldDB" id="S8E5M9"/>
<evidence type="ECO:0000256" key="1">
    <source>
        <dbReference type="ARBA" id="ARBA00000900"/>
    </source>
</evidence>
<evidence type="ECO:0000256" key="6">
    <source>
        <dbReference type="ARBA" id="ARBA00022737"/>
    </source>
</evidence>
<evidence type="ECO:0000256" key="11">
    <source>
        <dbReference type="PROSITE-ProRule" id="PRU00259"/>
    </source>
</evidence>
<dbReference type="InterPro" id="IPR058678">
    <property type="entry name" value="ARM_PUB"/>
</dbReference>
<comment type="pathway">
    <text evidence="3">Protein modification; protein ubiquitination.</text>
</comment>
<dbReference type="InterPro" id="IPR003613">
    <property type="entry name" value="Ubox_domain"/>
</dbReference>
<feature type="region of interest" description="Disordered" evidence="12">
    <location>
        <begin position="162"/>
        <end position="213"/>
    </location>
</feature>
<dbReference type="InterPro" id="IPR016024">
    <property type="entry name" value="ARM-type_fold"/>
</dbReference>
<dbReference type="Proteomes" id="UP000015453">
    <property type="component" value="Unassembled WGS sequence"/>
</dbReference>
<reference evidence="14 15" key="1">
    <citation type="journal article" date="2013" name="BMC Genomics">
        <title>The miniature genome of a carnivorous plant Genlisea aurea contains a low number of genes and short non-coding sequences.</title>
        <authorList>
            <person name="Leushkin E.V."/>
            <person name="Sutormin R.A."/>
            <person name="Nabieva E.R."/>
            <person name="Penin A.A."/>
            <person name="Kondrashov A.S."/>
            <person name="Logacheva M.D."/>
        </authorList>
    </citation>
    <scope>NUCLEOTIDE SEQUENCE [LARGE SCALE GENOMIC DNA]</scope>
</reference>
<dbReference type="SMART" id="SM00185">
    <property type="entry name" value="ARM"/>
    <property type="match status" value="6"/>
</dbReference>
<accession>S8E5M9</accession>
<dbReference type="SMART" id="SM00504">
    <property type="entry name" value="Ubox"/>
    <property type="match status" value="1"/>
</dbReference>
<keyword evidence="5" id="KW-0808">Transferase</keyword>
<protein>
    <recommendedName>
        <fullName evidence="8">U-box domain-containing protein 12</fullName>
        <ecNumber evidence="4">2.3.2.27</ecNumber>
    </recommendedName>
    <alternativeName>
        <fullName evidence="9">Plant U-box protein 12</fullName>
    </alternativeName>
    <alternativeName>
        <fullName evidence="10">RING-type E3 ubiquitin transferase PUB12</fullName>
    </alternativeName>
</protein>
<evidence type="ECO:0000256" key="2">
    <source>
        <dbReference type="ARBA" id="ARBA00003861"/>
    </source>
</evidence>
<dbReference type="PANTHER" id="PTHR23315">
    <property type="entry name" value="U BOX DOMAIN-CONTAINING"/>
    <property type="match status" value="1"/>
</dbReference>
<evidence type="ECO:0000313" key="15">
    <source>
        <dbReference type="Proteomes" id="UP000015453"/>
    </source>
</evidence>
<dbReference type="PROSITE" id="PS50176">
    <property type="entry name" value="ARM_REPEAT"/>
    <property type="match status" value="1"/>
</dbReference>
<dbReference type="InterPro" id="IPR057623">
    <property type="entry name" value="PUB12-19-like_N"/>
</dbReference>
<feature type="compositionally biased region" description="Polar residues" evidence="12">
    <location>
        <begin position="174"/>
        <end position="187"/>
    </location>
</feature>
<proteinExistence type="predicted"/>
<evidence type="ECO:0000256" key="3">
    <source>
        <dbReference type="ARBA" id="ARBA00004906"/>
    </source>
</evidence>
<dbReference type="EC" id="2.3.2.27" evidence="4"/>
<evidence type="ECO:0000256" key="10">
    <source>
        <dbReference type="ARBA" id="ARBA00076227"/>
    </source>
</evidence>
<dbReference type="InterPro" id="IPR000225">
    <property type="entry name" value="Armadillo"/>
</dbReference>
<keyword evidence="6" id="KW-0677">Repeat</keyword>
<dbReference type="SUPFAM" id="SSF48371">
    <property type="entry name" value="ARM repeat"/>
    <property type="match status" value="1"/>
</dbReference>
<feature type="compositionally biased region" description="Basic and acidic residues" evidence="12">
    <location>
        <begin position="192"/>
        <end position="205"/>
    </location>
</feature>
<feature type="domain" description="U-box" evidence="13">
    <location>
        <begin position="246"/>
        <end position="320"/>
    </location>
</feature>
<organism evidence="14 15">
    <name type="scientific">Genlisea aurea</name>
    <dbReference type="NCBI Taxonomy" id="192259"/>
    <lineage>
        <taxon>Eukaryota</taxon>
        <taxon>Viridiplantae</taxon>
        <taxon>Streptophyta</taxon>
        <taxon>Embryophyta</taxon>
        <taxon>Tracheophyta</taxon>
        <taxon>Spermatophyta</taxon>
        <taxon>Magnoliopsida</taxon>
        <taxon>eudicotyledons</taxon>
        <taxon>Gunneridae</taxon>
        <taxon>Pentapetalae</taxon>
        <taxon>asterids</taxon>
        <taxon>lamiids</taxon>
        <taxon>Lamiales</taxon>
        <taxon>Lentibulariaceae</taxon>
        <taxon>Genlisea</taxon>
    </lineage>
</organism>
<dbReference type="InterPro" id="IPR045210">
    <property type="entry name" value="RING-Ubox_PUB"/>
</dbReference>
<comment type="caution">
    <text evidence="14">The sequence shown here is derived from an EMBL/GenBank/DDBJ whole genome shotgun (WGS) entry which is preliminary data.</text>
</comment>
<comment type="function">
    <text evidence="2">Functions as an E3 ubiquitin ligase.</text>
</comment>
<dbReference type="Pfam" id="PF25598">
    <property type="entry name" value="ARM_PUB"/>
    <property type="match status" value="1"/>
</dbReference>
<gene>
    <name evidence="14" type="ORF">M569_03654</name>
</gene>
<dbReference type="InterPro" id="IPR013083">
    <property type="entry name" value="Znf_RING/FYVE/PHD"/>
</dbReference>
<evidence type="ECO:0000259" key="13">
    <source>
        <dbReference type="PROSITE" id="PS51698"/>
    </source>
</evidence>
<dbReference type="FunFam" id="3.30.40.10:FF:000114">
    <property type="entry name" value="RING-type E3 ubiquitin transferase"/>
    <property type="match status" value="1"/>
</dbReference>
<keyword evidence="15" id="KW-1185">Reference proteome</keyword>